<organism evidence="1">
    <name type="scientific">bioreactor metagenome</name>
    <dbReference type="NCBI Taxonomy" id="1076179"/>
    <lineage>
        <taxon>unclassified sequences</taxon>
        <taxon>metagenomes</taxon>
        <taxon>ecological metagenomes</taxon>
    </lineage>
</organism>
<reference evidence="1" key="1">
    <citation type="submission" date="2019-08" db="EMBL/GenBank/DDBJ databases">
        <authorList>
            <person name="Kucharzyk K."/>
            <person name="Murdoch R.W."/>
            <person name="Higgins S."/>
            <person name="Loffler F."/>
        </authorList>
    </citation>
    <scope>NUCLEOTIDE SEQUENCE</scope>
</reference>
<protein>
    <submittedName>
        <fullName evidence="1">Uncharacterized protein</fullName>
    </submittedName>
</protein>
<accession>A0A645IV38</accession>
<dbReference type="EMBL" id="VSSQ01123790">
    <property type="protein sequence ID" value="MPN55007.1"/>
    <property type="molecule type" value="Genomic_DNA"/>
</dbReference>
<evidence type="ECO:0000313" key="1">
    <source>
        <dbReference type="EMBL" id="MPN55007.1"/>
    </source>
</evidence>
<proteinExistence type="predicted"/>
<name>A0A645IV38_9ZZZZ</name>
<gene>
    <name evidence="1" type="ORF">SDC9_202686</name>
</gene>
<sequence length="123" mass="14082">MVILGLRLGDFQQFLVGKILEIDLHIDPARQARIRFQQLLHAGVITRKDHDKVIAVIFHRFDQRIDGFRSVIERIAVRGRQRIGFIDEQHPAHGRFDDGFGLLGSLADVAADQVRAIHFHQLT</sequence>
<comment type="caution">
    <text evidence="1">The sequence shown here is derived from an EMBL/GenBank/DDBJ whole genome shotgun (WGS) entry which is preliminary data.</text>
</comment>
<dbReference type="AlphaFoldDB" id="A0A645IV38"/>